<dbReference type="Gene3D" id="2.10.110.10">
    <property type="entry name" value="Cysteine Rich Protein"/>
    <property type="match status" value="1"/>
</dbReference>
<feature type="compositionally biased region" description="Basic and acidic residues" evidence="5">
    <location>
        <begin position="218"/>
        <end position="227"/>
    </location>
</feature>
<accession>A0A6A5EQJ9</accession>
<evidence type="ECO:0000256" key="3">
    <source>
        <dbReference type="ARBA" id="ARBA00023038"/>
    </source>
</evidence>
<feature type="region of interest" description="Disordered" evidence="5">
    <location>
        <begin position="462"/>
        <end position="740"/>
    </location>
</feature>
<feature type="compositionally biased region" description="Gly residues" evidence="5">
    <location>
        <begin position="728"/>
        <end position="737"/>
    </location>
</feature>
<dbReference type="GO" id="GO:0046872">
    <property type="term" value="F:metal ion binding"/>
    <property type="evidence" value="ECO:0007669"/>
    <property type="project" value="UniProtKB-KW"/>
</dbReference>
<dbReference type="EMBL" id="VHII01000004">
    <property type="protein sequence ID" value="KAF1391521.1"/>
    <property type="molecule type" value="Genomic_DNA"/>
</dbReference>
<dbReference type="InterPro" id="IPR028740">
    <property type="entry name" value="EPLIN_Lim_dom"/>
</dbReference>
<evidence type="ECO:0000256" key="1">
    <source>
        <dbReference type="ARBA" id="ARBA00022723"/>
    </source>
</evidence>
<evidence type="ECO:0000313" key="7">
    <source>
        <dbReference type="EMBL" id="KAF1391521.1"/>
    </source>
</evidence>
<feature type="compositionally biased region" description="Basic and acidic residues" evidence="5">
    <location>
        <begin position="72"/>
        <end position="86"/>
    </location>
</feature>
<sequence length="758" mass="83222">MTQLFHSCDTFLFTPPLSTPGGDAEAAASFRCLKVSPESTEVPTGIQIAARDGKCGRGRNNAIAERFSKYQRAAEESSAEKKKGSFERASPSMRSVNLGALKKRWEPAQGKPSSIPHPPSPSSYHSRPPALAKSASITEDCPPVKSPGLPTARGGQLTASPVEQPAVTPEASKAEEQRGMDRCELTHRERPEKLEEQVPTSPCASYEKPRVPLNNLKMKFERGEDTMGKGGRTTLRSSSSEDMDQHGGLSVSDRVLESTSMKEKMAKYQAAVSKQVTARSGLAPDVPAPKTSAPVNQKHIPAPECNGESSEQPKAFKKFSPPVRETCIACLKTVYPLERLVALQHVYHKSCFRCVHCSTTLSILNYASLHGNVYCKPHFNQLFKAKGNYDEGFGHRPHKELWEPRADGDEGEEALTPKEHEGPAAVTRPAESTSDKQVTPTVETSPQVKVTDLTALLETRVQTHARSGEKLESTEKPAEQRRLRVAWPPSAGEGHSETEALSPVTEGVSSGRPWRAKWPPGDELPSSFQSTDRAELKSLRRSSSLKERSRPFTLAAKPSPAITPAPREPRRPLKSLLEWRASFEEKRSSEEPAKENNPELQQVKQQEKKEKTAPQIPSEDAANASETISEEDVETEQQEERHKQVQKGKAGADKMAVEEGSLRSISPDISPSPSPPLQPKQNRASQDVGFWEEDKEGSDAEELSAEDIIKRNRYYDEEEEEEEEEEGGGGGGGGGGTSYSLTVMSIQHFASFVFSVYR</sequence>
<dbReference type="PROSITE" id="PS00478">
    <property type="entry name" value="LIM_DOMAIN_1"/>
    <property type="match status" value="1"/>
</dbReference>
<feature type="compositionally biased region" description="Acidic residues" evidence="5">
    <location>
        <begin position="628"/>
        <end position="637"/>
    </location>
</feature>
<keyword evidence="1 4" id="KW-0479">Metal-binding</keyword>
<proteinExistence type="predicted"/>
<dbReference type="FunFam" id="2.10.110.10:FF:000002">
    <property type="entry name" value="LIM domain and actin-binding 1"/>
    <property type="match status" value="1"/>
</dbReference>
<feature type="compositionally biased region" description="Acidic residues" evidence="5">
    <location>
        <begin position="690"/>
        <end position="705"/>
    </location>
</feature>
<keyword evidence="2 4" id="KW-0862">Zinc</keyword>
<feature type="compositionally biased region" description="Basic and acidic residues" evidence="5">
    <location>
        <begin position="466"/>
        <end position="482"/>
    </location>
</feature>
<evidence type="ECO:0000259" key="6">
    <source>
        <dbReference type="PROSITE" id="PS50023"/>
    </source>
</evidence>
<dbReference type="CDD" id="cd09485">
    <property type="entry name" value="LIM_Eplin_alpha_beta"/>
    <property type="match status" value="1"/>
</dbReference>
<feature type="region of interest" description="Disordered" evidence="5">
    <location>
        <begin position="72"/>
        <end position="250"/>
    </location>
</feature>
<feature type="compositionally biased region" description="Basic and acidic residues" evidence="5">
    <location>
        <begin position="581"/>
        <end position="597"/>
    </location>
</feature>
<protein>
    <recommendedName>
        <fullName evidence="6">LIM zinc-binding domain-containing protein</fullName>
    </recommendedName>
</protein>
<feature type="domain" description="LIM zinc-binding" evidence="6">
    <location>
        <begin position="325"/>
        <end position="385"/>
    </location>
</feature>
<comment type="caution">
    <text evidence="7">The sequence shown here is derived from an EMBL/GenBank/DDBJ whole genome shotgun (WGS) entry which is preliminary data.</text>
</comment>
<organism evidence="7 8">
    <name type="scientific">Perca fluviatilis</name>
    <name type="common">European perch</name>
    <dbReference type="NCBI Taxonomy" id="8168"/>
    <lineage>
        <taxon>Eukaryota</taxon>
        <taxon>Metazoa</taxon>
        <taxon>Chordata</taxon>
        <taxon>Craniata</taxon>
        <taxon>Vertebrata</taxon>
        <taxon>Euteleostomi</taxon>
        <taxon>Actinopterygii</taxon>
        <taxon>Neopterygii</taxon>
        <taxon>Teleostei</taxon>
        <taxon>Neoteleostei</taxon>
        <taxon>Acanthomorphata</taxon>
        <taxon>Eupercaria</taxon>
        <taxon>Perciformes</taxon>
        <taxon>Percoidei</taxon>
        <taxon>Percidae</taxon>
        <taxon>Percinae</taxon>
        <taxon>Perca</taxon>
    </lineage>
</organism>
<feature type="compositionally biased region" description="Basic and acidic residues" evidence="5">
    <location>
        <begin position="396"/>
        <end position="408"/>
    </location>
</feature>
<feature type="compositionally biased region" description="Acidic residues" evidence="5">
    <location>
        <begin position="716"/>
        <end position="727"/>
    </location>
</feature>
<gene>
    <name evidence="7" type="ORF">PFLUV_G00042990</name>
</gene>
<feature type="compositionally biased region" description="Basic and acidic residues" evidence="5">
    <location>
        <begin position="172"/>
        <end position="196"/>
    </location>
</feature>
<dbReference type="Pfam" id="PF00412">
    <property type="entry name" value="LIM"/>
    <property type="match status" value="1"/>
</dbReference>
<feature type="compositionally biased region" description="Basic and acidic residues" evidence="5">
    <location>
        <begin position="532"/>
        <end position="550"/>
    </location>
</feature>
<keyword evidence="8" id="KW-1185">Reference proteome</keyword>
<dbReference type="SUPFAM" id="SSF57716">
    <property type="entry name" value="Glucocorticoid receptor-like (DNA-binding domain)"/>
    <property type="match status" value="2"/>
</dbReference>
<feature type="compositionally biased region" description="Polar residues" evidence="5">
    <location>
        <begin position="430"/>
        <end position="444"/>
    </location>
</feature>
<feature type="compositionally biased region" description="Basic and acidic residues" evidence="5">
    <location>
        <begin position="650"/>
        <end position="661"/>
    </location>
</feature>
<dbReference type="PROSITE" id="PS50023">
    <property type="entry name" value="LIM_DOMAIN_2"/>
    <property type="match status" value="1"/>
</dbReference>
<evidence type="ECO:0000256" key="2">
    <source>
        <dbReference type="ARBA" id="ARBA00022833"/>
    </source>
</evidence>
<evidence type="ECO:0000256" key="5">
    <source>
        <dbReference type="SAM" id="MobiDB-lite"/>
    </source>
</evidence>
<keyword evidence="3 4" id="KW-0440">LIM domain</keyword>
<feature type="region of interest" description="Disordered" evidence="5">
    <location>
        <begin position="396"/>
        <end position="444"/>
    </location>
</feature>
<dbReference type="Proteomes" id="UP000465112">
    <property type="component" value="Chromosome 4"/>
</dbReference>
<dbReference type="InterPro" id="IPR001781">
    <property type="entry name" value="Znf_LIM"/>
</dbReference>
<evidence type="ECO:0000256" key="4">
    <source>
        <dbReference type="PROSITE-ProRule" id="PRU00125"/>
    </source>
</evidence>
<dbReference type="PANTHER" id="PTHR24206">
    <property type="entry name" value="OS06G0237300 PROTEIN"/>
    <property type="match status" value="1"/>
</dbReference>
<dbReference type="AlphaFoldDB" id="A0A6A5EQJ9"/>
<reference evidence="7 8" key="1">
    <citation type="submission" date="2019-06" db="EMBL/GenBank/DDBJ databases">
        <title>A chromosome-scale genome assembly of the European perch, Perca fluviatilis.</title>
        <authorList>
            <person name="Roques C."/>
            <person name="Zahm M."/>
            <person name="Cabau C."/>
            <person name="Klopp C."/>
            <person name="Bouchez O."/>
            <person name="Donnadieu C."/>
            <person name="Kuhl H."/>
            <person name="Gislard M."/>
            <person name="Guendouz S."/>
            <person name="Journot L."/>
            <person name="Haffray P."/>
            <person name="Bestin A."/>
            <person name="Morvezen R."/>
            <person name="Feron R."/>
            <person name="Wen M."/>
            <person name="Jouanno E."/>
            <person name="Herpin A."/>
            <person name="Schartl M."/>
            <person name="Postlethwait J."/>
            <person name="Schaerlinger B."/>
            <person name="Chardard D."/>
            <person name="Lecocq T."/>
            <person name="Poncet C."/>
            <person name="Jaffrelo L."/>
            <person name="Lampietro C."/>
            <person name="Guiguen Y."/>
        </authorList>
    </citation>
    <scope>NUCLEOTIDE SEQUENCE [LARGE SCALE GENOMIC DNA]</scope>
    <source>
        <tissue evidence="7">Blood</tissue>
    </source>
</reference>
<name>A0A6A5EQJ9_PERFL</name>
<evidence type="ECO:0000313" key="8">
    <source>
        <dbReference type="Proteomes" id="UP000465112"/>
    </source>
</evidence>
<dbReference type="SMART" id="SM00132">
    <property type="entry name" value="LIM"/>
    <property type="match status" value="1"/>
</dbReference>